<organism evidence="3 4">
    <name type="scientific">Kocuria dechangensis</name>
    <dbReference type="NCBI Taxonomy" id="1176249"/>
    <lineage>
        <taxon>Bacteria</taxon>
        <taxon>Bacillati</taxon>
        <taxon>Actinomycetota</taxon>
        <taxon>Actinomycetes</taxon>
        <taxon>Micrococcales</taxon>
        <taxon>Micrococcaceae</taxon>
        <taxon>Kocuria</taxon>
    </lineage>
</organism>
<accession>A0A917M1A4</accession>
<dbReference type="SUPFAM" id="SSF51735">
    <property type="entry name" value="NAD(P)-binding Rossmann-fold domains"/>
    <property type="match status" value="1"/>
</dbReference>
<dbReference type="PANTHER" id="PTHR14239">
    <property type="entry name" value="DUDULIN-RELATED"/>
    <property type="match status" value="1"/>
</dbReference>
<dbReference type="Pfam" id="PF03807">
    <property type="entry name" value="F420_oxidored"/>
    <property type="match status" value="1"/>
</dbReference>
<evidence type="ECO:0000313" key="3">
    <source>
        <dbReference type="EMBL" id="GGG68875.1"/>
    </source>
</evidence>
<sequence>MPTLGIIGSGNIGAAIARLATAAGIPVVVANSRGPETLTDLVAELGPLATAGTVEQAADAGELVVLSVPLTAATAIPAGLLEGKTVVDTSNYYPFRDGRIPELDAEEVTTSELVQRHFAGARLVKAFSNILAHHIPALARPSGAPDRTALPMAGNDAAARTQVAELIDRLGFDPVDTGTLAASWRFEPEATAYTRLYLADPATPAEQMLQAPAAPVTAATLTSALEGAERVRVAERTF</sequence>
<gene>
    <name evidence="3" type="ORF">GCM10011374_36610</name>
</gene>
<comment type="caution">
    <text evidence="3">The sequence shown here is derived from an EMBL/GenBank/DDBJ whole genome shotgun (WGS) entry which is preliminary data.</text>
</comment>
<dbReference type="InterPro" id="IPR028939">
    <property type="entry name" value="P5C_Rdtase_cat_N"/>
</dbReference>
<reference evidence="3" key="1">
    <citation type="journal article" date="2014" name="Int. J. Syst. Evol. Microbiol.">
        <title>Complete genome sequence of Corynebacterium casei LMG S-19264T (=DSM 44701T), isolated from a smear-ripened cheese.</title>
        <authorList>
            <consortium name="US DOE Joint Genome Institute (JGI-PGF)"/>
            <person name="Walter F."/>
            <person name="Albersmeier A."/>
            <person name="Kalinowski J."/>
            <person name="Ruckert C."/>
        </authorList>
    </citation>
    <scope>NUCLEOTIDE SEQUENCE</scope>
    <source>
        <strain evidence="3">CGMCC 1.12187</strain>
    </source>
</reference>
<dbReference type="GO" id="GO:0016620">
    <property type="term" value="F:oxidoreductase activity, acting on the aldehyde or oxo group of donors, NAD or NADP as acceptor"/>
    <property type="evidence" value="ECO:0007669"/>
    <property type="project" value="InterPro"/>
</dbReference>
<dbReference type="RefSeq" id="WP_188539846.1">
    <property type="nucleotide sequence ID" value="NZ_BMEQ01000032.1"/>
</dbReference>
<evidence type="ECO:0000313" key="4">
    <source>
        <dbReference type="Proteomes" id="UP000638848"/>
    </source>
</evidence>
<dbReference type="EMBL" id="BMEQ01000032">
    <property type="protein sequence ID" value="GGG68875.1"/>
    <property type="molecule type" value="Genomic_DNA"/>
</dbReference>
<proteinExistence type="predicted"/>
<reference evidence="3" key="2">
    <citation type="submission" date="2020-09" db="EMBL/GenBank/DDBJ databases">
        <authorList>
            <person name="Sun Q."/>
            <person name="Zhou Y."/>
        </authorList>
    </citation>
    <scope>NUCLEOTIDE SEQUENCE</scope>
    <source>
        <strain evidence="3">CGMCC 1.12187</strain>
    </source>
</reference>
<feature type="domain" description="Semialdehyde dehydrogenase NAD-binding" evidence="2">
    <location>
        <begin position="3"/>
        <end position="111"/>
    </location>
</feature>
<keyword evidence="4" id="KW-1185">Reference proteome</keyword>
<dbReference type="Proteomes" id="UP000638848">
    <property type="component" value="Unassembled WGS sequence"/>
</dbReference>
<dbReference type="InterPro" id="IPR036291">
    <property type="entry name" value="NAD(P)-bd_dom_sf"/>
</dbReference>
<evidence type="ECO:0000259" key="2">
    <source>
        <dbReference type="SMART" id="SM00859"/>
    </source>
</evidence>
<dbReference type="PANTHER" id="PTHR14239:SF10">
    <property type="entry name" value="REDUCTASE"/>
    <property type="match status" value="1"/>
</dbReference>
<dbReference type="GO" id="GO:0051287">
    <property type="term" value="F:NAD binding"/>
    <property type="evidence" value="ECO:0007669"/>
    <property type="project" value="InterPro"/>
</dbReference>
<dbReference type="SMART" id="SM00859">
    <property type="entry name" value="Semialdhyde_dh"/>
    <property type="match status" value="1"/>
</dbReference>
<dbReference type="Gene3D" id="3.40.50.720">
    <property type="entry name" value="NAD(P)-binding Rossmann-like Domain"/>
    <property type="match status" value="1"/>
</dbReference>
<dbReference type="AlphaFoldDB" id="A0A917M1A4"/>
<keyword evidence="1" id="KW-0560">Oxidoreductase</keyword>
<evidence type="ECO:0000256" key="1">
    <source>
        <dbReference type="ARBA" id="ARBA00023002"/>
    </source>
</evidence>
<protein>
    <submittedName>
        <fullName evidence="3">NADP oxidoreductase</fullName>
    </submittedName>
</protein>
<dbReference type="InterPro" id="IPR000534">
    <property type="entry name" value="Semialdehyde_DH_NAD-bd"/>
</dbReference>
<name>A0A917M1A4_9MICC</name>
<dbReference type="InterPro" id="IPR051267">
    <property type="entry name" value="STEAP_metalloreductase"/>
</dbReference>